<feature type="transmembrane region" description="Helical" evidence="1">
    <location>
        <begin position="119"/>
        <end position="139"/>
    </location>
</feature>
<protein>
    <recommendedName>
        <fullName evidence="6">Histidine kinase N-terminal 7TM region domain-containing protein</fullName>
    </recommendedName>
</protein>
<dbReference type="EMBL" id="MAYF01000337">
    <property type="protein sequence ID" value="OCA72640.1"/>
    <property type="molecule type" value="Genomic_DNA"/>
</dbReference>
<gene>
    <name evidence="2" type="ORF">BBH99_13205</name>
    <name evidence="3" type="ORF">SAMN05444407_11381</name>
</gene>
<keyword evidence="1" id="KW-0472">Membrane</keyword>
<evidence type="ECO:0000313" key="2">
    <source>
        <dbReference type="EMBL" id="OCA72640.1"/>
    </source>
</evidence>
<proteinExistence type="predicted"/>
<feature type="transmembrane region" description="Helical" evidence="1">
    <location>
        <begin position="160"/>
        <end position="180"/>
    </location>
</feature>
<organism evidence="3 5">
    <name type="scientific">Chryseobacterium contaminans</name>
    <dbReference type="NCBI Taxonomy" id="1423959"/>
    <lineage>
        <taxon>Bacteria</taxon>
        <taxon>Pseudomonadati</taxon>
        <taxon>Bacteroidota</taxon>
        <taxon>Flavobacteriia</taxon>
        <taxon>Flavobacteriales</taxon>
        <taxon>Weeksellaceae</taxon>
        <taxon>Chryseobacterium group</taxon>
        <taxon>Chryseobacterium</taxon>
    </lineage>
</organism>
<dbReference type="Proteomes" id="UP000184069">
    <property type="component" value="Unassembled WGS sequence"/>
</dbReference>
<dbReference type="Proteomes" id="UP000093508">
    <property type="component" value="Unassembled WGS sequence"/>
</dbReference>
<keyword evidence="1" id="KW-1133">Transmembrane helix</keyword>
<evidence type="ECO:0000313" key="3">
    <source>
        <dbReference type="EMBL" id="SHM34855.1"/>
    </source>
</evidence>
<dbReference type="STRING" id="1423959.SAMN05444407_11381"/>
<evidence type="ECO:0000313" key="5">
    <source>
        <dbReference type="Proteomes" id="UP000184069"/>
    </source>
</evidence>
<dbReference type="RefSeq" id="WP_066699557.1">
    <property type="nucleotide sequence ID" value="NZ_FRBM01000013.1"/>
</dbReference>
<sequence>MTEFQRFFSQFMYTGEAIAALVSIIYFHREKKLHWKLFALYLIAIFLCESSVKWFEEALRIDRIIFYNYFVMPLQFIFFYWLYAIKSLKKPKLFYIFSLLYFAAFIPQLSFFVERKVVYAPNYTLGCIFLMVLVVMEYYKQVNSTEILKFSTNRMFYINLGNTLFYIGTLPFMTFMSLLWEYRDIWDLYFAYFQVSGTIMYLLFASSFIWGKQN</sequence>
<reference evidence="2 4" key="1">
    <citation type="submission" date="2016-07" db="EMBL/GenBank/DDBJ databases">
        <authorList>
            <person name="Jeong J.-J."/>
            <person name="Kim D.W."/>
            <person name="Sang M.K."/>
            <person name="Choi I.-G."/>
            <person name="Kim K.D."/>
        </authorList>
    </citation>
    <scope>NUCLEOTIDE SEQUENCE [LARGE SCALE GENOMIC DNA]</scope>
    <source>
        <strain evidence="2 4">C-26</strain>
    </source>
</reference>
<name>A0A1M7I2C9_9FLAO</name>
<evidence type="ECO:0008006" key="6">
    <source>
        <dbReference type="Google" id="ProtNLM"/>
    </source>
</evidence>
<dbReference type="EMBL" id="FRBM01000013">
    <property type="protein sequence ID" value="SHM34855.1"/>
    <property type="molecule type" value="Genomic_DNA"/>
</dbReference>
<reference evidence="3 5" key="2">
    <citation type="submission" date="2016-11" db="EMBL/GenBank/DDBJ databases">
        <authorList>
            <person name="Jaros S."/>
            <person name="Januszkiewicz K."/>
            <person name="Wedrychowicz H."/>
        </authorList>
    </citation>
    <scope>NUCLEOTIDE SEQUENCE [LARGE SCALE GENOMIC DNA]</scope>
    <source>
        <strain evidence="3 5">DSM 27621</strain>
    </source>
</reference>
<keyword evidence="4" id="KW-1185">Reference proteome</keyword>
<feature type="transmembrane region" description="Helical" evidence="1">
    <location>
        <begin position="64"/>
        <end position="82"/>
    </location>
</feature>
<keyword evidence="1" id="KW-0812">Transmembrane</keyword>
<feature type="transmembrane region" description="Helical" evidence="1">
    <location>
        <begin position="192"/>
        <end position="211"/>
    </location>
</feature>
<feature type="transmembrane region" description="Helical" evidence="1">
    <location>
        <begin position="94"/>
        <end position="113"/>
    </location>
</feature>
<evidence type="ECO:0000313" key="4">
    <source>
        <dbReference type="Proteomes" id="UP000093508"/>
    </source>
</evidence>
<accession>A0A1M7I2C9</accession>
<evidence type="ECO:0000256" key="1">
    <source>
        <dbReference type="SAM" id="Phobius"/>
    </source>
</evidence>
<feature type="transmembrane region" description="Helical" evidence="1">
    <location>
        <begin position="6"/>
        <end position="26"/>
    </location>
</feature>
<dbReference type="OrthoDB" id="1349006at2"/>
<dbReference type="AlphaFoldDB" id="A0A1M7I2C9"/>